<evidence type="ECO:0000313" key="3">
    <source>
        <dbReference type="Proteomes" id="UP000579605"/>
    </source>
</evidence>
<dbReference type="NCBIfam" id="NF006159">
    <property type="entry name" value="PRK08303.1"/>
    <property type="match status" value="1"/>
</dbReference>
<comment type="caution">
    <text evidence="2">The sequence shown here is derived from an EMBL/GenBank/DDBJ whole genome shotgun (WGS) entry which is preliminary data.</text>
</comment>
<organism evidence="2 3">
    <name type="scientific">Actinopolymorpha rutila</name>
    <dbReference type="NCBI Taxonomy" id="446787"/>
    <lineage>
        <taxon>Bacteria</taxon>
        <taxon>Bacillati</taxon>
        <taxon>Actinomycetota</taxon>
        <taxon>Actinomycetes</taxon>
        <taxon>Propionibacteriales</taxon>
        <taxon>Actinopolymorphaceae</taxon>
        <taxon>Actinopolymorpha</taxon>
    </lineage>
</organism>
<dbReference type="Proteomes" id="UP000579605">
    <property type="component" value="Unassembled WGS sequence"/>
</dbReference>
<feature type="region of interest" description="Disordered" evidence="1">
    <location>
        <begin position="1"/>
        <end position="34"/>
    </location>
</feature>
<reference evidence="2 3" key="1">
    <citation type="submission" date="2020-07" db="EMBL/GenBank/DDBJ databases">
        <title>Sequencing the genomes of 1000 actinobacteria strains.</title>
        <authorList>
            <person name="Klenk H.-P."/>
        </authorList>
    </citation>
    <scope>NUCLEOTIDE SEQUENCE [LARGE SCALE GENOMIC DNA]</scope>
    <source>
        <strain evidence="2 3">DSM 18448</strain>
    </source>
</reference>
<proteinExistence type="predicted"/>
<gene>
    <name evidence="2" type="ORF">F4554_003969</name>
</gene>
<evidence type="ECO:0000313" key="2">
    <source>
        <dbReference type="EMBL" id="NYH91331.1"/>
    </source>
</evidence>
<dbReference type="AlphaFoldDB" id="A0A852ZDT2"/>
<protein>
    <submittedName>
        <fullName evidence="2">NAD(P)-dependent dehydrogenase (Short-subunit alcohol dehydrogenase family)</fullName>
    </submittedName>
</protein>
<accession>A0A852ZDT2</accession>
<dbReference type="PRINTS" id="PR00081">
    <property type="entry name" value="GDHRDH"/>
</dbReference>
<dbReference type="InterPro" id="IPR036291">
    <property type="entry name" value="NAD(P)-bd_dom_sf"/>
</dbReference>
<dbReference type="PANTHER" id="PTHR44147:SF2">
    <property type="entry name" value="DEHYDROGENASE_REDUCTASE SDR FAMILY MEMBER 1"/>
    <property type="match status" value="1"/>
</dbReference>
<name>A0A852ZDT2_9ACTN</name>
<evidence type="ECO:0000256" key="1">
    <source>
        <dbReference type="SAM" id="MobiDB-lite"/>
    </source>
</evidence>
<dbReference type="Pfam" id="PF00106">
    <property type="entry name" value="adh_short"/>
    <property type="match status" value="1"/>
</dbReference>
<dbReference type="EMBL" id="JACBZH010000001">
    <property type="protein sequence ID" value="NYH91331.1"/>
    <property type="molecule type" value="Genomic_DNA"/>
</dbReference>
<dbReference type="Gene3D" id="3.40.50.720">
    <property type="entry name" value="NAD(P)-binding Rossmann-like Domain"/>
    <property type="match status" value="1"/>
</dbReference>
<dbReference type="RefSeq" id="WP_179788923.1">
    <property type="nucleotide sequence ID" value="NZ_JACBZH010000001.1"/>
</dbReference>
<sequence>MSGAECDPRRRRRRRSGVASYPLRPRRPRLASPTFGAMHKPLQERVALVTGASRGAGRGIAIELGAAGATVYCTGRTSGRHRSEYNRPETIEETAELVTAAGGHGVPVRVDHSDVDAVGSLFEQIKAESGRLDILVNDIWGGDPFLGSFSTPFWEQDLSTGIQVLHNAVDTHIITSWFAAPVMVRQGSGLIVEMTDGEPENYHDHLFYDLPKKSAMRLAVSYATELGPHGIVGVALSPGWLRSEAMLEGHGVTEDNWQDWYWNHQDEHPAEWLASETPRYTGRAVVALATEREADRWNGKSVKTAQLAGEYGFTDVNGTTPGHGIYNWNYLTTTTPQRADYRGS</sequence>
<dbReference type="InterPro" id="IPR002347">
    <property type="entry name" value="SDR_fam"/>
</dbReference>
<dbReference type="PANTHER" id="PTHR44147">
    <property type="entry name" value="DEHYDROGENASE/REDUCTASE SDR FAMILY MEMBER 1"/>
    <property type="match status" value="1"/>
</dbReference>
<dbReference type="SUPFAM" id="SSF51735">
    <property type="entry name" value="NAD(P)-binding Rossmann-fold domains"/>
    <property type="match status" value="1"/>
</dbReference>
<keyword evidence="3" id="KW-1185">Reference proteome</keyword>